<organism evidence="2 3">
    <name type="scientific">Pyramimonas orientalis virus 01B</name>
    <dbReference type="NCBI Taxonomy" id="3134525"/>
    <lineage>
        <taxon>Viruses</taxon>
        <taxon>Varidnaviria</taxon>
        <taxon>Bamfordvirae</taxon>
        <taxon>Nucleocytoviricota</taxon>
        <taxon>Megaviricetes</taxon>
        <taxon>Imitervirales</taxon>
        <taxon>Allomimiviridae</taxon>
        <taxon>Heliosvirus</taxon>
        <taxon>Heliosvirus raunefjordenense</taxon>
    </lineage>
</organism>
<dbReference type="Proteomes" id="UP001162120">
    <property type="component" value="Segment"/>
</dbReference>
<dbReference type="EMBL" id="MT663534">
    <property type="protein sequence ID" value="QOI90148.1"/>
    <property type="molecule type" value="Genomic_DNA"/>
</dbReference>
<evidence type="ECO:0000256" key="1">
    <source>
        <dbReference type="SAM" id="Phobius"/>
    </source>
</evidence>
<sequence>MSLNKRLYSNEHILTNTELSKRRKRIYEISKSKQESRFINKVFIIIICSYLYCWLITLLIIYSFF</sequence>
<keyword evidence="1" id="KW-0812">Transmembrane</keyword>
<protein>
    <submittedName>
        <fullName evidence="2">Uncharacterized protein</fullName>
    </submittedName>
</protein>
<evidence type="ECO:0000313" key="3">
    <source>
        <dbReference type="Proteomes" id="UP001162120"/>
    </source>
</evidence>
<evidence type="ECO:0000313" key="2">
    <source>
        <dbReference type="EMBL" id="QOI90148.1"/>
    </source>
</evidence>
<keyword evidence="1" id="KW-1133">Transmembrane helix</keyword>
<reference evidence="2" key="1">
    <citation type="submission" date="2020-06" db="EMBL/GenBank/DDBJ databases">
        <title>Lateral gene transfer of anion-conducting channel rhodopsins between green algae and giant viruses.</title>
        <authorList>
            <person name="Rozenberg A."/>
            <person name="Oppermann J."/>
            <person name="Wietek J."/>
            <person name="Fernandez Lahore R.G."/>
            <person name="Sandaa R.-A."/>
            <person name="Bratbak G."/>
            <person name="Hegemann P."/>
            <person name="Beja O."/>
        </authorList>
    </citation>
    <scope>NUCLEOTIDE SEQUENCE</scope>
    <source>
        <strain evidence="2">01B</strain>
    </source>
</reference>
<accession>A0A7M4CEP6</accession>
<keyword evidence="3" id="KW-1185">Reference proteome</keyword>
<gene>
    <name evidence="2" type="ORF">HWQ62_00010</name>
</gene>
<feature type="transmembrane region" description="Helical" evidence="1">
    <location>
        <begin position="42"/>
        <end position="64"/>
    </location>
</feature>
<name>A0A7M4CEP6_9VIRU</name>
<keyword evidence="1" id="KW-0472">Membrane</keyword>
<proteinExistence type="predicted"/>